<dbReference type="EMBL" id="NKHU02000040">
    <property type="protein sequence ID" value="RHZ62028.1"/>
    <property type="molecule type" value="Genomic_DNA"/>
</dbReference>
<dbReference type="VEuPathDB" id="FungiDB:CDV56_108705"/>
<dbReference type="AlphaFoldDB" id="A0A397HIW2"/>
<sequence>MSFSNLAHISISAPKEQFESVVGWYKAALAPFKYRELRRLPKAVGLGSEMPDLWVVQEDVPTQQRLHFALMAPDHATVDAFHQAAIAAGGVDNGAPGIHPEYDENTYGAFVLDPLGNNVEAVDYCSHEEEYR</sequence>
<dbReference type="PANTHER" id="PTHR35006:SF2">
    <property type="entry name" value="GLYOXALASE FAMILY PROTEIN (AFU_ORTHOLOGUE AFUA_5G14830)"/>
    <property type="match status" value="1"/>
</dbReference>
<dbReference type="Gene3D" id="3.10.180.10">
    <property type="entry name" value="2,3-Dihydroxybiphenyl 1,2-Dioxygenase, domain 1"/>
    <property type="match status" value="1"/>
</dbReference>
<dbReference type="OrthoDB" id="10249419at2759"/>
<proteinExistence type="predicted"/>
<protein>
    <recommendedName>
        <fullName evidence="3">VOC domain-containing protein</fullName>
    </recommendedName>
</protein>
<dbReference type="PANTHER" id="PTHR35006">
    <property type="entry name" value="GLYOXALASE FAMILY PROTEIN (AFU_ORTHOLOGUE AFUA_5G14830)"/>
    <property type="match status" value="1"/>
</dbReference>
<dbReference type="InterPro" id="IPR029068">
    <property type="entry name" value="Glyas_Bleomycin-R_OHBP_Dase"/>
</dbReference>
<dbReference type="CDD" id="cd07262">
    <property type="entry name" value="VOC_like"/>
    <property type="match status" value="1"/>
</dbReference>
<evidence type="ECO:0000313" key="2">
    <source>
        <dbReference type="Proteomes" id="UP000215305"/>
    </source>
</evidence>
<dbReference type="STRING" id="41047.A0A397HIW2"/>
<keyword evidence="2" id="KW-1185">Reference proteome</keyword>
<dbReference type="SUPFAM" id="SSF54593">
    <property type="entry name" value="Glyoxalase/Bleomycin resistance protein/Dihydroxybiphenyl dioxygenase"/>
    <property type="match status" value="1"/>
</dbReference>
<gene>
    <name evidence="1" type="ORF">CDV56_108705</name>
</gene>
<reference evidence="1" key="1">
    <citation type="submission" date="2018-08" db="EMBL/GenBank/DDBJ databases">
        <title>Draft genome sequence of azole-resistant Aspergillus thermomutatus (Neosartorya pseudofischeri) strain HMR AF 39, isolated from a human nasal aspirate.</title>
        <authorList>
            <person name="Parent-Michaud M."/>
            <person name="Dufresne P.J."/>
            <person name="Fournier E."/>
            <person name="Martineau C."/>
            <person name="Moreira S."/>
            <person name="Perkins V."/>
            <person name="De Repentigny L."/>
            <person name="Dufresne S.F."/>
        </authorList>
    </citation>
    <scope>NUCLEOTIDE SEQUENCE [LARGE SCALE GENOMIC DNA]</scope>
    <source>
        <strain evidence="1">HMR AF 39</strain>
    </source>
</reference>
<dbReference type="Proteomes" id="UP000215305">
    <property type="component" value="Unassembled WGS sequence"/>
</dbReference>
<dbReference type="RefSeq" id="XP_026616631.1">
    <property type="nucleotide sequence ID" value="XM_026762324.1"/>
</dbReference>
<comment type="caution">
    <text evidence="1">The sequence shown here is derived from an EMBL/GenBank/DDBJ whole genome shotgun (WGS) entry which is preliminary data.</text>
</comment>
<dbReference type="GeneID" id="38130679"/>
<organism evidence="1 2">
    <name type="scientific">Aspergillus thermomutatus</name>
    <name type="common">Neosartorya pseudofischeri</name>
    <dbReference type="NCBI Taxonomy" id="41047"/>
    <lineage>
        <taxon>Eukaryota</taxon>
        <taxon>Fungi</taxon>
        <taxon>Dikarya</taxon>
        <taxon>Ascomycota</taxon>
        <taxon>Pezizomycotina</taxon>
        <taxon>Eurotiomycetes</taxon>
        <taxon>Eurotiomycetidae</taxon>
        <taxon>Eurotiales</taxon>
        <taxon>Aspergillaceae</taxon>
        <taxon>Aspergillus</taxon>
        <taxon>Aspergillus subgen. Fumigati</taxon>
    </lineage>
</organism>
<evidence type="ECO:0000313" key="1">
    <source>
        <dbReference type="EMBL" id="RHZ62028.1"/>
    </source>
</evidence>
<evidence type="ECO:0008006" key="3">
    <source>
        <dbReference type="Google" id="ProtNLM"/>
    </source>
</evidence>
<accession>A0A397HIW2</accession>
<name>A0A397HIW2_ASPTH</name>